<dbReference type="SMART" id="SM00443">
    <property type="entry name" value="G_patch"/>
    <property type="match status" value="1"/>
</dbReference>
<dbReference type="GO" id="GO:0000776">
    <property type="term" value="C:kinetochore"/>
    <property type="evidence" value="ECO:0007669"/>
    <property type="project" value="TreeGrafter"/>
</dbReference>
<feature type="region of interest" description="Disordered" evidence="1">
    <location>
        <begin position="182"/>
        <end position="201"/>
    </location>
</feature>
<evidence type="ECO:0000259" key="2">
    <source>
        <dbReference type="PROSITE" id="PS50174"/>
    </source>
</evidence>
<feature type="compositionally biased region" description="Acidic residues" evidence="1">
    <location>
        <begin position="183"/>
        <end position="198"/>
    </location>
</feature>
<dbReference type="PANTHER" id="PTHR21032">
    <property type="entry name" value="G PATCH DOMAIN-CONTAINING PROTEIN 11"/>
    <property type="match status" value="1"/>
</dbReference>
<reference evidence="3" key="1">
    <citation type="journal article" date="2020" name="Microb. Genom.">
        <title>Genetic diversity of clinical and environmental Mucorales isolates obtained from an investigation of mucormycosis cases among solid organ transplant recipients.</title>
        <authorList>
            <person name="Nguyen M.H."/>
            <person name="Kaul D."/>
            <person name="Muto C."/>
            <person name="Cheng S.J."/>
            <person name="Richter R.A."/>
            <person name="Bruno V.M."/>
            <person name="Liu G."/>
            <person name="Beyhan S."/>
            <person name="Sundermann A.J."/>
            <person name="Mounaud S."/>
            <person name="Pasculle A.W."/>
            <person name="Nierman W.C."/>
            <person name="Driscoll E."/>
            <person name="Cumbie R."/>
            <person name="Clancy C.J."/>
            <person name="Dupont C.L."/>
        </authorList>
    </citation>
    <scope>NUCLEOTIDE SEQUENCE</scope>
    <source>
        <strain evidence="3">GL16</strain>
    </source>
</reference>
<protein>
    <recommendedName>
        <fullName evidence="2">G-patch domain-containing protein</fullName>
    </recommendedName>
</protein>
<feature type="compositionally biased region" description="Basic and acidic residues" evidence="1">
    <location>
        <begin position="16"/>
        <end position="40"/>
    </location>
</feature>
<accession>A0A9P6YBC4</accession>
<dbReference type="SMART" id="SM01173">
    <property type="entry name" value="DUF4187"/>
    <property type="match status" value="1"/>
</dbReference>
<feature type="compositionally biased region" description="Basic and acidic residues" evidence="1">
    <location>
        <begin position="49"/>
        <end position="59"/>
    </location>
</feature>
<dbReference type="InterPro" id="IPR039249">
    <property type="entry name" value="GPATCH11"/>
</dbReference>
<dbReference type="EMBL" id="JAANIT010000947">
    <property type="protein sequence ID" value="KAG1543287.1"/>
    <property type="molecule type" value="Genomic_DNA"/>
</dbReference>
<dbReference type="Pfam" id="PF13821">
    <property type="entry name" value="DUF4187"/>
    <property type="match status" value="1"/>
</dbReference>
<feature type="region of interest" description="Disordered" evidence="1">
    <location>
        <begin position="104"/>
        <end position="129"/>
    </location>
</feature>
<sequence length="261" mass="31197">MSDEEDYMSLKFLEEAKSFENENKKESYSERRKRQLREQQQKAYIKPRHILEQEERERGLQTSVDNDNKGMKMLMKMGFKKGNALGKKGTEGIMEPIKVDLKTGRQGIGMESELRKREREEEEEMERKKVKIDPGDFRAIMAQRAKESQHMRYLVAAVSICQKLDEESGIESNILWLLKPEEEKEEKEEKEEDKEVEEEIKQEIYPEEEVENLKSLPLDEKIETLINYLREKYYYCFWCRAKYEDQQDLDENCPGTDEEDH</sequence>
<dbReference type="InterPro" id="IPR025239">
    <property type="entry name" value="DUF4187"/>
</dbReference>
<gene>
    <name evidence="3" type="ORF">G6F51_006769</name>
</gene>
<dbReference type="GO" id="GO:0003676">
    <property type="term" value="F:nucleic acid binding"/>
    <property type="evidence" value="ECO:0007669"/>
    <property type="project" value="InterPro"/>
</dbReference>
<feature type="domain" description="G-patch" evidence="2">
    <location>
        <begin position="66"/>
        <end position="113"/>
    </location>
</feature>
<feature type="compositionally biased region" description="Basic and acidic residues" evidence="1">
    <location>
        <begin position="112"/>
        <end position="129"/>
    </location>
</feature>
<proteinExistence type="predicted"/>
<organism evidence="3 4">
    <name type="scientific">Rhizopus oryzae</name>
    <name type="common">Mucormycosis agent</name>
    <name type="synonym">Rhizopus arrhizus var. delemar</name>
    <dbReference type="NCBI Taxonomy" id="64495"/>
    <lineage>
        <taxon>Eukaryota</taxon>
        <taxon>Fungi</taxon>
        <taxon>Fungi incertae sedis</taxon>
        <taxon>Mucoromycota</taxon>
        <taxon>Mucoromycotina</taxon>
        <taxon>Mucoromycetes</taxon>
        <taxon>Mucorales</taxon>
        <taxon>Mucorineae</taxon>
        <taxon>Rhizopodaceae</taxon>
        <taxon>Rhizopus</taxon>
    </lineage>
</organism>
<name>A0A9P6YBC4_RHIOR</name>
<comment type="caution">
    <text evidence="3">The sequence shown here is derived from an EMBL/GenBank/DDBJ whole genome shotgun (WGS) entry which is preliminary data.</text>
</comment>
<dbReference type="Pfam" id="PF01585">
    <property type="entry name" value="G-patch"/>
    <property type="match status" value="1"/>
</dbReference>
<dbReference type="PROSITE" id="PS50174">
    <property type="entry name" value="G_PATCH"/>
    <property type="match status" value="1"/>
</dbReference>
<evidence type="ECO:0000256" key="1">
    <source>
        <dbReference type="SAM" id="MobiDB-lite"/>
    </source>
</evidence>
<dbReference type="InterPro" id="IPR000467">
    <property type="entry name" value="G_patch_dom"/>
</dbReference>
<dbReference type="Proteomes" id="UP000717996">
    <property type="component" value="Unassembled WGS sequence"/>
</dbReference>
<feature type="region of interest" description="Disordered" evidence="1">
    <location>
        <begin position="16"/>
        <end position="69"/>
    </location>
</feature>
<dbReference type="AlphaFoldDB" id="A0A9P6YBC4"/>
<evidence type="ECO:0000313" key="4">
    <source>
        <dbReference type="Proteomes" id="UP000717996"/>
    </source>
</evidence>
<dbReference type="PANTHER" id="PTHR21032:SF0">
    <property type="entry name" value="G PATCH DOMAIN-CONTAINING PROTEIN 11"/>
    <property type="match status" value="1"/>
</dbReference>
<dbReference type="OrthoDB" id="786951at2759"/>
<evidence type="ECO:0000313" key="3">
    <source>
        <dbReference type="EMBL" id="KAG1543287.1"/>
    </source>
</evidence>